<dbReference type="PANTHER" id="PTHR30346:SF0">
    <property type="entry name" value="HCA OPERON TRANSCRIPTIONAL ACTIVATOR HCAR"/>
    <property type="match status" value="1"/>
</dbReference>
<dbReference type="Gene3D" id="3.40.190.10">
    <property type="entry name" value="Periplasmic binding protein-like II"/>
    <property type="match status" value="2"/>
</dbReference>
<keyword evidence="7" id="KW-1185">Reference proteome</keyword>
<dbReference type="SUPFAM" id="SSF53850">
    <property type="entry name" value="Periplasmic binding protein-like II"/>
    <property type="match status" value="1"/>
</dbReference>
<accession>A0A0N0GX58</accession>
<proteinExistence type="inferred from homology"/>
<dbReference type="PATRIC" id="fig|66876.3.peg.6077"/>
<keyword evidence="3" id="KW-0238">DNA-binding</keyword>
<dbReference type="GO" id="GO:0032993">
    <property type="term" value="C:protein-DNA complex"/>
    <property type="evidence" value="ECO:0007669"/>
    <property type="project" value="TreeGrafter"/>
</dbReference>
<dbReference type="Pfam" id="PF03466">
    <property type="entry name" value="LysR_substrate"/>
    <property type="match status" value="1"/>
</dbReference>
<dbReference type="InterPro" id="IPR005119">
    <property type="entry name" value="LysR_subst-bd"/>
</dbReference>
<dbReference type="InterPro" id="IPR000847">
    <property type="entry name" value="LysR_HTH_N"/>
</dbReference>
<dbReference type="GO" id="GO:0003700">
    <property type="term" value="F:DNA-binding transcription factor activity"/>
    <property type="evidence" value="ECO:0007669"/>
    <property type="project" value="InterPro"/>
</dbReference>
<comment type="similarity">
    <text evidence="1">Belongs to the LysR transcriptional regulatory family.</text>
</comment>
<gene>
    <name evidence="6" type="ORF">ADL29_27740</name>
</gene>
<evidence type="ECO:0000256" key="3">
    <source>
        <dbReference type="ARBA" id="ARBA00023125"/>
    </source>
</evidence>
<dbReference type="Gene3D" id="1.10.10.10">
    <property type="entry name" value="Winged helix-like DNA-binding domain superfamily/Winged helix DNA-binding domain"/>
    <property type="match status" value="1"/>
</dbReference>
<dbReference type="PRINTS" id="PR00039">
    <property type="entry name" value="HTHLYSR"/>
</dbReference>
<feature type="domain" description="HTH lysR-type" evidence="5">
    <location>
        <begin position="3"/>
        <end position="60"/>
    </location>
</feature>
<evidence type="ECO:0000256" key="4">
    <source>
        <dbReference type="ARBA" id="ARBA00023163"/>
    </source>
</evidence>
<dbReference type="Proteomes" id="UP000037982">
    <property type="component" value="Unassembled WGS sequence"/>
</dbReference>
<evidence type="ECO:0000313" key="6">
    <source>
        <dbReference type="EMBL" id="KPC60769.1"/>
    </source>
</evidence>
<evidence type="ECO:0000256" key="1">
    <source>
        <dbReference type="ARBA" id="ARBA00009437"/>
    </source>
</evidence>
<keyword evidence="4" id="KW-0804">Transcription</keyword>
<dbReference type="FunFam" id="1.10.10.10:FF:000001">
    <property type="entry name" value="LysR family transcriptional regulator"/>
    <property type="match status" value="1"/>
</dbReference>
<reference evidence="7" key="1">
    <citation type="submission" date="2015-07" db="EMBL/GenBank/DDBJ databases">
        <authorList>
            <person name="Ju K.-S."/>
            <person name="Doroghazi J.R."/>
            <person name="Metcalf W.W."/>
        </authorList>
    </citation>
    <scope>NUCLEOTIDE SEQUENCE [LARGE SCALE GENOMIC DNA]</scope>
    <source>
        <strain evidence="7">NRRL ISP-5002</strain>
    </source>
</reference>
<evidence type="ECO:0000256" key="2">
    <source>
        <dbReference type="ARBA" id="ARBA00023015"/>
    </source>
</evidence>
<dbReference type="SUPFAM" id="SSF46785">
    <property type="entry name" value="Winged helix' DNA-binding domain"/>
    <property type="match status" value="1"/>
</dbReference>
<dbReference type="InterPro" id="IPR036390">
    <property type="entry name" value="WH_DNA-bd_sf"/>
</dbReference>
<dbReference type="AlphaFoldDB" id="A0A0N0GX58"/>
<dbReference type="EMBL" id="LGKG01000156">
    <property type="protein sequence ID" value="KPC60769.1"/>
    <property type="molecule type" value="Genomic_DNA"/>
</dbReference>
<evidence type="ECO:0000313" key="7">
    <source>
        <dbReference type="Proteomes" id="UP000037982"/>
    </source>
</evidence>
<dbReference type="InterPro" id="IPR036388">
    <property type="entry name" value="WH-like_DNA-bd_sf"/>
</dbReference>
<name>A0A0N0GX58_9ACTN</name>
<sequence length="290" mass="32003">MNVDLRHLRNFLAVAEENSFTAASKRLHLAQPTLTRSIRALEESLGVRLFDRTTRRIALTPKGSRLRESLMPIIRQLDSTLADIRGGQALRIGFAWGLPELLSTLAVRFGRENASEVELVRRDTAMAGLDTGDVDVALLRGEIQARGVRCVQLYEEERIAAVPTASPLARRPEVRWAELARWPLVVNVVSGTTFPWMWPDGTRPEVGAECRNFDEWLEKVAAGAGFGTAPASAARRYTHPGVRLVPLRDAPLVRTHLAFPVHGTHPLASHLADAAWHAFRKVNTPAGKPG</sequence>
<dbReference type="RefSeq" id="WP_053926311.1">
    <property type="nucleotide sequence ID" value="NZ_LGKG01000156.1"/>
</dbReference>
<comment type="caution">
    <text evidence="6">The sequence shown here is derived from an EMBL/GenBank/DDBJ whole genome shotgun (WGS) entry which is preliminary data.</text>
</comment>
<dbReference type="GO" id="GO:0003677">
    <property type="term" value="F:DNA binding"/>
    <property type="evidence" value="ECO:0007669"/>
    <property type="project" value="UniProtKB-KW"/>
</dbReference>
<organism evidence="6 7">
    <name type="scientific">Streptomyces chattanoogensis</name>
    <dbReference type="NCBI Taxonomy" id="66876"/>
    <lineage>
        <taxon>Bacteria</taxon>
        <taxon>Bacillati</taxon>
        <taxon>Actinomycetota</taxon>
        <taxon>Actinomycetes</taxon>
        <taxon>Kitasatosporales</taxon>
        <taxon>Streptomycetaceae</taxon>
        <taxon>Streptomyces</taxon>
    </lineage>
</organism>
<protein>
    <recommendedName>
        <fullName evidence="5">HTH lysR-type domain-containing protein</fullName>
    </recommendedName>
</protein>
<dbReference type="Pfam" id="PF00126">
    <property type="entry name" value="HTH_1"/>
    <property type="match status" value="1"/>
</dbReference>
<evidence type="ECO:0000259" key="5">
    <source>
        <dbReference type="PROSITE" id="PS50931"/>
    </source>
</evidence>
<dbReference type="PROSITE" id="PS50931">
    <property type="entry name" value="HTH_LYSR"/>
    <property type="match status" value="1"/>
</dbReference>
<dbReference type="PANTHER" id="PTHR30346">
    <property type="entry name" value="TRANSCRIPTIONAL DUAL REGULATOR HCAR-RELATED"/>
    <property type="match status" value="1"/>
</dbReference>
<keyword evidence="2" id="KW-0805">Transcription regulation</keyword>